<evidence type="ECO:0000256" key="2">
    <source>
        <dbReference type="ARBA" id="ARBA00004752"/>
    </source>
</evidence>
<keyword evidence="7 8" id="KW-0573">Peptidoglycan synthesis</keyword>
<dbReference type="GO" id="GO:0008764">
    <property type="term" value="F:UDP-N-acetylmuramoylalanine-D-glutamate ligase activity"/>
    <property type="evidence" value="ECO:0007669"/>
    <property type="project" value="UniProtKB-UniRule"/>
</dbReference>
<organism evidence="11 12">
    <name type="scientific">Berkelbacteria bacterium GW2011_GWE1_39_12</name>
    <dbReference type="NCBI Taxonomy" id="1618337"/>
    <lineage>
        <taxon>Bacteria</taxon>
        <taxon>Candidatus Berkelbacteria</taxon>
    </lineage>
</organism>
<dbReference type="NCBIfam" id="TIGR01087">
    <property type="entry name" value="murD"/>
    <property type="match status" value="1"/>
</dbReference>
<dbReference type="InterPro" id="IPR013221">
    <property type="entry name" value="Mur_ligase_cen"/>
</dbReference>
<dbReference type="SUPFAM" id="SSF51984">
    <property type="entry name" value="MurCD N-terminal domain"/>
    <property type="match status" value="1"/>
</dbReference>
<evidence type="ECO:0000256" key="6">
    <source>
        <dbReference type="ARBA" id="ARBA00022840"/>
    </source>
</evidence>
<keyword evidence="7 8" id="KW-0133">Cell shape</keyword>
<protein>
    <recommendedName>
        <fullName evidence="7 8">UDP-N-acetylmuramoylalanine--D-glutamate ligase</fullName>
        <ecNumber evidence="7 8">6.3.2.9</ecNumber>
    </recommendedName>
    <alternativeName>
        <fullName evidence="7">D-glutamic acid-adding enzyme</fullName>
    </alternativeName>
    <alternativeName>
        <fullName evidence="7">UDP-N-acetylmuramoyl-L-alanyl-D-glutamate synthetase</fullName>
    </alternativeName>
</protein>
<dbReference type="UniPathway" id="UPA00219"/>
<evidence type="ECO:0000256" key="5">
    <source>
        <dbReference type="ARBA" id="ARBA00022741"/>
    </source>
</evidence>
<keyword evidence="3 7" id="KW-0963">Cytoplasm</keyword>
<dbReference type="InterPro" id="IPR004101">
    <property type="entry name" value="Mur_ligase_C"/>
</dbReference>
<comment type="subcellular location">
    <subcellularLocation>
        <location evidence="1 7 8">Cytoplasm</location>
    </subcellularLocation>
</comment>
<name>A0A0G4B1U7_9BACT</name>
<reference evidence="11 12" key="1">
    <citation type="journal article" date="2015" name="Nature">
        <title>rRNA introns, odd ribosomes, and small enigmatic genomes across a large radiation of phyla.</title>
        <authorList>
            <person name="Brown C.T."/>
            <person name="Hug L.A."/>
            <person name="Thomas B.C."/>
            <person name="Sharon I."/>
            <person name="Castelle C.J."/>
            <person name="Singh A."/>
            <person name="Wilkins M.J."/>
            <person name="Williams K.H."/>
            <person name="Banfield J.F."/>
        </authorList>
    </citation>
    <scope>NUCLEOTIDE SEQUENCE [LARGE SCALE GENOMIC DNA]</scope>
</reference>
<dbReference type="GO" id="GO:0005737">
    <property type="term" value="C:cytoplasm"/>
    <property type="evidence" value="ECO:0007669"/>
    <property type="project" value="UniProtKB-SubCell"/>
</dbReference>
<dbReference type="KEGG" id="bbgw:UT28_C0001G0116"/>
<evidence type="ECO:0000259" key="9">
    <source>
        <dbReference type="Pfam" id="PF02875"/>
    </source>
</evidence>
<dbReference type="PANTHER" id="PTHR43692">
    <property type="entry name" value="UDP-N-ACETYLMURAMOYLALANINE--D-GLUTAMATE LIGASE"/>
    <property type="match status" value="1"/>
</dbReference>
<dbReference type="GO" id="GO:0008360">
    <property type="term" value="P:regulation of cell shape"/>
    <property type="evidence" value="ECO:0007669"/>
    <property type="project" value="UniProtKB-KW"/>
</dbReference>
<evidence type="ECO:0000256" key="4">
    <source>
        <dbReference type="ARBA" id="ARBA00022598"/>
    </source>
</evidence>
<feature type="domain" description="Mur ligase C-terminal" evidence="9">
    <location>
        <begin position="322"/>
        <end position="435"/>
    </location>
</feature>
<keyword evidence="5 7" id="KW-0547">Nucleotide-binding</keyword>
<evidence type="ECO:0000256" key="3">
    <source>
        <dbReference type="ARBA" id="ARBA00022490"/>
    </source>
</evidence>
<dbReference type="Pfam" id="PF08245">
    <property type="entry name" value="Mur_ligase_M"/>
    <property type="match status" value="1"/>
</dbReference>
<feature type="binding site" evidence="7">
    <location>
        <begin position="116"/>
        <end position="122"/>
    </location>
    <ligand>
        <name>ATP</name>
        <dbReference type="ChEBI" id="CHEBI:30616"/>
    </ligand>
</feature>
<accession>A0A0G4B1U7</accession>
<dbReference type="PATRIC" id="fig|1618337.4.peg.114"/>
<dbReference type="HAMAP" id="MF_00639">
    <property type="entry name" value="MurD"/>
    <property type="match status" value="1"/>
</dbReference>
<dbReference type="Gene3D" id="3.40.1190.10">
    <property type="entry name" value="Mur-like, catalytic domain"/>
    <property type="match status" value="1"/>
</dbReference>
<dbReference type="InterPro" id="IPR036615">
    <property type="entry name" value="Mur_ligase_C_dom_sf"/>
</dbReference>
<feature type="domain" description="Mur ligase central" evidence="10">
    <location>
        <begin position="114"/>
        <end position="300"/>
    </location>
</feature>
<comment type="function">
    <text evidence="7 8">Cell wall formation. Catalyzes the addition of glutamate to the nucleotide precursor UDP-N-acetylmuramoyl-L-alanine (UMA).</text>
</comment>
<dbReference type="Pfam" id="PF21799">
    <property type="entry name" value="MurD-like_N"/>
    <property type="match status" value="1"/>
</dbReference>
<keyword evidence="7 8" id="KW-0131">Cell cycle</keyword>
<dbReference type="Gene3D" id="3.40.50.720">
    <property type="entry name" value="NAD(P)-binding Rossmann-like Domain"/>
    <property type="match status" value="1"/>
</dbReference>
<dbReference type="Proteomes" id="UP000035648">
    <property type="component" value="Chromosome"/>
</dbReference>
<evidence type="ECO:0000313" key="12">
    <source>
        <dbReference type="Proteomes" id="UP000035648"/>
    </source>
</evidence>
<proteinExistence type="inferred from homology"/>
<dbReference type="PANTHER" id="PTHR43692:SF1">
    <property type="entry name" value="UDP-N-ACETYLMURAMOYLALANINE--D-GLUTAMATE LIGASE"/>
    <property type="match status" value="1"/>
</dbReference>
<evidence type="ECO:0000256" key="7">
    <source>
        <dbReference type="HAMAP-Rule" id="MF_00639"/>
    </source>
</evidence>
<sequence>MNFKGKKIGILGLGGENVAMVKFLASYGGEITICDRAEGEEAISSYTKQLSGVNYQLRLGPAYLDNLKDFDIVFRTPGLPYLNEKIQEAKESGVEISSQTKLFFDLCPSPIIGVTGTKGKGTTTSLIGEILNKSVNAQGSSTFINRVYVAGNIGRAPIEFVQELTKDDVVVLELSSFQLQDLHKSPHIGVVLDIKSDHLDVHKDHDEYVLAKTAIVKYQTKNDFAVVNADYSVSTDFALKTPAEVFWFSRKRSVDQGIFVENENLLLRIEGKNHLIANKKEITLRGDHNLENIAAASIAAYLSGVGIDTIRSVVKKFKGLEHRLEFVAQIGGVKYYNDSFSTTPDTAIAAINAFSEPVILIAGGSEKNADYSELGEEISKNVKTVILIGQTGPRIKKEIKNTSLKIIDDLSNLREVMQAVKKEAKKGDIVLLSPASASFDWFVNYKDRGLQFKKLVLKETS</sequence>
<evidence type="ECO:0000256" key="1">
    <source>
        <dbReference type="ARBA" id="ARBA00004496"/>
    </source>
</evidence>
<dbReference type="GO" id="GO:0051301">
    <property type="term" value="P:cell division"/>
    <property type="evidence" value="ECO:0007669"/>
    <property type="project" value="UniProtKB-KW"/>
</dbReference>
<dbReference type="InterPro" id="IPR005762">
    <property type="entry name" value="MurD"/>
</dbReference>
<dbReference type="Gene3D" id="3.90.190.20">
    <property type="entry name" value="Mur ligase, C-terminal domain"/>
    <property type="match status" value="1"/>
</dbReference>
<keyword evidence="7 8" id="KW-0132">Cell division</keyword>
<keyword evidence="4 7" id="KW-0436">Ligase</keyword>
<evidence type="ECO:0000313" key="11">
    <source>
        <dbReference type="EMBL" id="AKM81931.1"/>
    </source>
</evidence>
<keyword evidence="6 7" id="KW-0067">ATP-binding</keyword>
<dbReference type="AlphaFoldDB" id="A0A0G4B1U7"/>
<comment type="pathway">
    <text evidence="2 7 8">Cell wall biogenesis; peptidoglycan biosynthesis.</text>
</comment>
<dbReference type="EC" id="6.3.2.9" evidence="7 8"/>
<dbReference type="GO" id="GO:0071555">
    <property type="term" value="P:cell wall organization"/>
    <property type="evidence" value="ECO:0007669"/>
    <property type="project" value="UniProtKB-KW"/>
</dbReference>
<comment type="similarity">
    <text evidence="7">Belongs to the MurCDEF family.</text>
</comment>
<comment type="catalytic activity">
    <reaction evidence="7 8">
        <text>UDP-N-acetyl-alpha-D-muramoyl-L-alanine + D-glutamate + ATP = UDP-N-acetyl-alpha-D-muramoyl-L-alanyl-D-glutamate + ADP + phosphate + H(+)</text>
        <dbReference type="Rhea" id="RHEA:16429"/>
        <dbReference type="ChEBI" id="CHEBI:15378"/>
        <dbReference type="ChEBI" id="CHEBI:29986"/>
        <dbReference type="ChEBI" id="CHEBI:30616"/>
        <dbReference type="ChEBI" id="CHEBI:43474"/>
        <dbReference type="ChEBI" id="CHEBI:83898"/>
        <dbReference type="ChEBI" id="CHEBI:83900"/>
        <dbReference type="ChEBI" id="CHEBI:456216"/>
        <dbReference type="EC" id="6.3.2.9"/>
    </reaction>
</comment>
<evidence type="ECO:0000259" key="10">
    <source>
        <dbReference type="Pfam" id="PF08245"/>
    </source>
</evidence>
<keyword evidence="7 8" id="KW-0961">Cell wall biogenesis/degradation</keyword>
<gene>
    <name evidence="7" type="primary">murD</name>
    <name evidence="11" type="ORF">UT28_C0001G0116</name>
</gene>
<dbReference type="Pfam" id="PF02875">
    <property type="entry name" value="Mur_ligase_C"/>
    <property type="match status" value="1"/>
</dbReference>
<dbReference type="STRING" id="1618337.UT28_C0001G0116"/>
<dbReference type="SUPFAM" id="SSF53623">
    <property type="entry name" value="MurD-like peptide ligases, catalytic domain"/>
    <property type="match status" value="1"/>
</dbReference>
<evidence type="ECO:0000256" key="8">
    <source>
        <dbReference type="RuleBase" id="RU003664"/>
    </source>
</evidence>
<dbReference type="SUPFAM" id="SSF53244">
    <property type="entry name" value="MurD-like peptide ligases, peptide-binding domain"/>
    <property type="match status" value="1"/>
</dbReference>
<dbReference type="GO" id="GO:0009252">
    <property type="term" value="P:peptidoglycan biosynthetic process"/>
    <property type="evidence" value="ECO:0007669"/>
    <property type="project" value="UniProtKB-UniRule"/>
</dbReference>
<dbReference type="GO" id="GO:0005524">
    <property type="term" value="F:ATP binding"/>
    <property type="evidence" value="ECO:0007669"/>
    <property type="project" value="UniProtKB-UniRule"/>
</dbReference>
<dbReference type="InterPro" id="IPR036565">
    <property type="entry name" value="Mur-like_cat_sf"/>
</dbReference>
<dbReference type="EMBL" id="CP011213">
    <property type="protein sequence ID" value="AKM81931.1"/>
    <property type="molecule type" value="Genomic_DNA"/>
</dbReference>